<sequence length="77" mass="9020">MKSMKLDVLDDNPLNDPKYVKQRLKDDGVRINPHRDIVDEEDYQEMLPGLLSEQAMIEKFIKDNNLDVDVSEISFRV</sequence>
<evidence type="ECO:0000313" key="2">
    <source>
        <dbReference type="Proteomes" id="UP001280415"/>
    </source>
</evidence>
<dbReference type="Proteomes" id="UP001280415">
    <property type="component" value="Unassembled WGS sequence"/>
</dbReference>
<evidence type="ECO:0000313" key="1">
    <source>
        <dbReference type="EMBL" id="MDV2911424.1"/>
    </source>
</evidence>
<organism evidence="1 2">
    <name type="scientific">Pediococcus acidilactici</name>
    <dbReference type="NCBI Taxonomy" id="1254"/>
    <lineage>
        <taxon>Bacteria</taxon>
        <taxon>Bacillati</taxon>
        <taxon>Bacillota</taxon>
        <taxon>Bacilli</taxon>
        <taxon>Lactobacillales</taxon>
        <taxon>Lactobacillaceae</taxon>
        <taxon>Pediococcus</taxon>
        <taxon>Pediococcus acidilactici group</taxon>
    </lineage>
</organism>
<dbReference type="EMBL" id="JAWJAX010000006">
    <property type="protein sequence ID" value="MDV2911424.1"/>
    <property type="molecule type" value="Genomic_DNA"/>
</dbReference>
<dbReference type="AlphaFoldDB" id="A0AAW8YPP1"/>
<reference evidence="1" key="1">
    <citation type="journal article" date="2023" name="PeerJ">
        <title>Selection and evaluation of lactic acid bacteria from chicken feces in Thailand as potential probiotics.</title>
        <authorList>
            <person name="Khurajog B."/>
            <person name="Disastra Y."/>
            <person name="Lawwyne L.D."/>
            <person name="Sirichokchatchawan W."/>
            <person name="Niyomtham W."/>
            <person name="Yindee J."/>
            <person name="Hampson D.J."/>
            <person name="Prapasarakul N."/>
        </authorList>
    </citation>
    <scope>NUCLEOTIDE SEQUENCE</scope>
    <source>
        <strain evidence="1">BF14</strain>
    </source>
</reference>
<proteinExistence type="predicted"/>
<comment type="caution">
    <text evidence="1">The sequence shown here is derived from an EMBL/GenBank/DDBJ whole genome shotgun (WGS) entry which is preliminary data.</text>
</comment>
<gene>
    <name evidence="1" type="ORF">R0H03_06065</name>
</gene>
<accession>A0AAW8YPP1</accession>
<protein>
    <submittedName>
        <fullName evidence="1">Uncharacterized protein</fullName>
    </submittedName>
</protein>
<reference evidence="1" key="2">
    <citation type="submission" date="2023-10" db="EMBL/GenBank/DDBJ databases">
        <authorList>
            <person name="Khurajog B."/>
        </authorList>
    </citation>
    <scope>NUCLEOTIDE SEQUENCE</scope>
    <source>
        <strain evidence="1">BF14</strain>
    </source>
</reference>
<name>A0AAW8YPP1_PEDAC</name>
<dbReference type="RefSeq" id="WP_317052209.1">
    <property type="nucleotide sequence ID" value="NZ_CP140878.1"/>
</dbReference>